<dbReference type="SUPFAM" id="SSF74853">
    <property type="entry name" value="Lamin A/C globular tail domain"/>
    <property type="match status" value="1"/>
</dbReference>
<dbReference type="EMBL" id="JAATEL010000013">
    <property type="protein sequence ID" value="NJP15434.1"/>
    <property type="molecule type" value="Genomic_DNA"/>
</dbReference>
<organism evidence="3 4">
    <name type="scientific">Streptomyces thermoviolaceus subsp. thermoviolaceus</name>
    <dbReference type="NCBI Taxonomy" id="66860"/>
    <lineage>
        <taxon>Bacteria</taxon>
        <taxon>Bacillati</taxon>
        <taxon>Actinomycetota</taxon>
        <taxon>Actinomycetes</taxon>
        <taxon>Kitasatosporales</taxon>
        <taxon>Streptomycetaceae</taxon>
        <taxon>Streptomyces</taxon>
    </lineage>
</organism>
<dbReference type="InterPro" id="IPR001322">
    <property type="entry name" value="Lamin_tail_dom"/>
</dbReference>
<evidence type="ECO:0000313" key="3">
    <source>
        <dbReference type="EMBL" id="NJP15434.1"/>
    </source>
</evidence>
<dbReference type="Pfam" id="PF00932">
    <property type="entry name" value="LTD"/>
    <property type="match status" value="1"/>
</dbReference>
<comment type="caution">
    <text evidence="3">The sequence shown here is derived from an EMBL/GenBank/DDBJ whole genome shotgun (WGS) entry which is preliminary data.</text>
</comment>
<gene>
    <name evidence="3" type="ORF">HCJ95_14320</name>
</gene>
<accession>A0ABX0YU53</accession>
<dbReference type="Proteomes" id="UP000635996">
    <property type="component" value="Unassembled WGS sequence"/>
</dbReference>
<dbReference type="PROSITE" id="PS51841">
    <property type="entry name" value="LTD"/>
    <property type="match status" value="1"/>
</dbReference>
<dbReference type="Gene3D" id="2.60.40.1260">
    <property type="entry name" value="Lamin Tail domain"/>
    <property type="match status" value="1"/>
</dbReference>
<keyword evidence="1" id="KW-0732">Signal</keyword>
<feature type="chain" id="PRO_5045342502" evidence="1">
    <location>
        <begin position="33"/>
        <end position="165"/>
    </location>
</feature>
<dbReference type="InterPro" id="IPR036415">
    <property type="entry name" value="Lamin_tail_dom_sf"/>
</dbReference>
<feature type="domain" description="LTD" evidence="2">
    <location>
        <begin position="35"/>
        <end position="163"/>
    </location>
</feature>
<evidence type="ECO:0000313" key="4">
    <source>
        <dbReference type="Proteomes" id="UP000635996"/>
    </source>
</evidence>
<keyword evidence="4" id="KW-1185">Reference proteome</keyword>
<reference evidence="3 4" key="1">
    <citation type="submission" date="2020-03" db="EMBL/GenBank/DDBJ databases">
        <title>WGS of actinomycetes isolated from Thailand.</title>
        <authorList>
            <person name="Thawai C."/>
        </authorList>
    </citation>
    <scope>NUCLEOTIDE SEQUENCE [LARGE SCALE GENOMIC DNA]</scope>
    <source>
        <strain evidence="3 4">NBRC 13905</strain>
    </source>
</reference>
<protein>
    <submittedName>
        <fullName evidence="3">Lamin tail domain-containing protein</fullName>
    </submittedName>
</protein>
<proteinExistence type="predicted"/>
<dbReference type="RefSeq" id="WP_168131702.1">
    <property type="nucleotide sequence ID" value="NZ_BMVZ01000017.1"/>
</dbReference>
<evidence type="ECO:0000259" key="2">
    <source>
        <dbReference type="PROSITE" id="PS51841"/>
    </source>
</evidence>
<feature type="signal peptide" evidence="1">
    <location>
        <begin position="1"/>
        <end position="32"/>
    </location>
</feature>
<name>A0ABX0YU53_STRTL</name>
<evidence type="ECO:0000256" key="1">
    <source>
        <dbReference type="SAM" id="SignalP"/>
    </source>
</evidence>
<sequence>MSASRSATVRRLTAAGAATAALLGATALPATAADHTHRTHRHAVVISGVHLNPEHRAHREHRNRLDHRAILSLNREWVAISNRSRRAVDLDGWTLSDRHGHTYTFRHYRLDGGATVRVHSGYGRDTRTDLFQDRRSSVWDRHGDTAVLRDDRHRFVDALTWGGPH</sequence>